<evidence type="ECO:0000313" key="2">
    <source>
        <dbReference type="Proteomes" id="UP000002411"/>
    </source>
</evidence>
<reference evidence="1 2" key="1">
    <citation type="journal article" date="2008" name="Proc. Natl. Acad. Sci. U.S.A.">
        <title>The genome of Clostridium kluyveri, a strict anaerobe with unique metabolic features.</title>
        <authorList>
            <person name="Seedorf H."/>
            <person name="Fricke W.F."/>
            <person name="Veith B."/>
            <person name="Brueggemann H."/>
            <person name="Liesegang H."/>
            <person name="Strittmatter A."/>
            <person name="Miethke M."/>
            <person name="Buckel W."/>
            <person name="Hinderberger J."/>
            <person name="Li F."/>
            <person name="Hagemeier C."/>
            <person name="Thauer R.K."/>
            <person name="Gottschalk G."/>
        </authorList>
    </citation>
    <scope>NUCLEOTIDE SEQUENCE [LARGE SCALE GENOMIC DNA]</scope>
    <source>
        <strain evidence="2">ATCC 8527 / DSM 555 / NCIMB 10680</strain>
    </source>
</reference>
<dbReference type="AlphaFoldDB" id="A5N2E0"/>
<dbReference type="Proteomes" id="UP000002411">
    <property type="component" value="Chromosome"/>
</dbReference>
<dbReference type="KEGG" id="ckl:CKL_3283"/>
<dbReference type="HOGENOM" id="CLU_203079_0_0_9"/>
<proteinExistence type="predicted"/>
<accession>A5N2E0</accession>
<dbReference type="EMBL" id="CP000673">
    <property type="protein sequence ID" value="EDK35286.1"/>
    <property type="molecule type" value="Genomic_DNA"/>
</dbReference>
<organism evidence="1 2">
    <name type="scientific">Clostridium kluyveri (strain ATCC 8527 / DSM 555 / NBRC 12016 / NCIMB 10680 / K1)</name>
    <dbReference type="NCBI Taxonomy" id="431943"/>
    <lineage>
        <taxon>Bacteria</taxon>
        <taxon>Bacillati</taxon>
        <taxon>Bacillota</taxon>
        <taxon>Clostridia</taxon>
        <taxon>Eubacteriales</taxon>
        <taxon>Clostridiaceae</taxon>
        <taxon>Clostridium</taxon>
    </lineage>
</organism>
<gene>
    <name evidence="1" type="ordered locus">CKL_3283</name>
</gene>
<name>A5N2E0_CLOK5</name>
<keyword evidence="2" id="KW-1185">Reference proteome</keyword>
<dbReference type="STRING" id="431943.CKL_3283"/>
<protein>
    <submittedName>
        <fullName evidence="1">Uncharacterized protein</fullName>
    </submittedName>
</protein>
<sequence>MKKWNKNLVYRSKEVRGMKIREILKEKLNQDKKLNKDKPERGEYLSFSDIEKLMRHECYRRVKGAVRRVR</sequence>
<dbReference type="eggNOG" id="ENOG5032MQG">
    <property type="taxonomic scope" value="Bacteria"/>
</dbReference>
<evidence type="ECO:0000313" key="1">
    <source>
        <dbReference type="EMBL" id="EDK35286.1"/>
    </source>
</evidence>